<proteinExistence type="predicted"/>
<evidence type="ECO:0000313" key="2">
    <source>
        <dbReference type="Proteomes" id="UP000789920"/>
    </source>
</evidence>
<accession>A0ACA9RRQ2</accession>
<reference evidence="1" key="1">
    <citation type="submission" date="2021-06" db="EMBL/GenBank/DDBJ databases">
        <authorList>
            <person name="Kallberg Y."/>
            <person name="Tangrot J."/>
            <person name="Rosling A."/>
        </authorList>
    </citation>
    <scope>NUCLEOTIDE SEQUENCE</scope>
    <source>
        <strain evidence="1">MA461A</strain>
    </source>
</reference>
<name>A0ACA9RRQ2_9GLOM</name>
<dbReference type="EMBL" id="CAJVQC010066614">
    <property type="protein sequence ID" value="CAG8806575.1"/>
    <property type="molecule type" value="Genomic_DNA"/>
</dbReference>
<organism evidence="1 2">
    <name type="scientific">Racocetra persica</name>
    <dbReference type="NCBI Taxonomy" id="160502"/>
    <lineage>
        <taxon>Eukaryota</taxon>
        <taxon>Fungi</taxon>
        <taxon>Fungi incertae sedis</taxon>
        <taxon>Mucoromycota</taxon>
        <taxon>Glomeromycotina</taxon>
        <taxon>Glomeromycetes</taxon>
        <taxon>Diversisporales</taxon>
        <taxon>Gigasporaceae</taxon>
        <taxon>Racocetra</taxon>
    </lineage>
</organism>
<gene>
    <name evidence="1" type="ORF">RPERSI_LOCUS22190</name>
</gene>
<feature type="non-terminal residue" evidence="1">
    <location>
        <position position="1"/>
    </location>
</feature>
<dbReference type="Proteomes" id="UP000789920">
    <property type="component" value="Unassembled WGS sequence"/>
</dbReference>
<comment type="caution">
    <text evidence="1">The sequence shown here is derived from an EMBL/GenBank/DDBJ whole genome shotgun (WGS) entry which is preliminary data.</text>
</comment>
<evidence type="ECO:0000313" key="1">
    <source>
        <dbReference type="EMBL" id="CAG8806575.1"/>
    </source>
</evidence>
<keyword evidence="2" id="KW-1185">Reference proteome</keyword>
<protein>
    <submittedName>
        <fullName evidence="1">13252_t:CDS:1</fullName>
    </submittedName>
</protein>
<sequence length="97" mass="11236">VPFYLLVEEFDTAMKHLNFSMAIDFEKQRELDHDELIISLIEIKEILKISGLNSEVISEVNIMKSQDTSVFKPVQIDAKDLTPCSMRPNERASYLFK</sequence>